<evidence type="ECO:0000313" key="4">
    <source>
        <dbReference type="Proteomes" id="UP000230024"/>
    </source>
</evidence>
<evidence type="ECO:0000313" key="6">
    <source>
        <dbReference type="Proteomes" id="UP000248291"/>
    </source>
</evidence>
<gene>
    <name evidence="1" type="ORF">CT122_25965</name>
    <name evidence="2" type="ORF">KPSA1_01165</name>
    <name evidence="3" type="ORF">KPSA3_06192</name>
</gene>
<accession>A0A0K8M1W3</accession>
<dbReference type="GeneID" id="61791976"/>
<dbReference type="InterPro" id="IPR024197">
    <property type="entry name" value="TPP-like"/>
</dbReference>
<dbReference type="Proteomes" id="UP000247480">
    <property type="component" value="Unassembled WGS sequence"/>
</dbReference>
<dbReference type="EMBL" id="BGKA01000246">
    <property type="protein sequence ID" value="GBH20169.1"/>
    <property type="molecule type" value="Genomic_DNA"/>
</dbReference>
<dbReference type="PIRSF" id="PIRSF030802">
    <property type="entry name" value="UCP030802"/>
    <property type="match status" value="1"/>
</dbReference>
<dbReference type="Gene3D" id="3.90.1070.10">
    <property type="match status" value="1"/>
</dbReference>
<evidence type="ECO:0000313" key="5">
    <source>
        <dbReference type="Proteomes" id="UP000247480"/>
    </source>
</evidence>
<sequence length="252" mass="28022">MSNDRPLIFVDLDDTLFQTARKTPADIEKHVATLDISGNANGYMTNVQKSFAHWLLAHADVVPVTARSVEAYSRVKLPFTAGAICSHGGVMLDVMGRLDPDWNEQMKQTLASYQSRLHELSATTLAIGQEMGFSLRGWVVEEAQLFHYVVTKHNESDDSILTKVLAEMQARGLLDGMHIHGNGNNLAFLPEGLAKRYAVQEWLRRDLAINGERPVLGFGDSITDLGFMDECHWWATPARSQLAKMFVGAAHE</sequence>
<dbReference type="CDD" id="cd07520">
    <property type="entry name" value="HAD_like"/>
    <property type="match status" value="1"/>
</dbReference>
<reference evidence="1 4" key="1">
    <citation type="submission" date="2017-11" db="EMBL/GenBank/DDBJ databases">
        <title>Complete DNA Sequence of Pseudomonas syringae pv. actinidiae, biovar 5 (Psa5).</title>
        <authorList>
            <person name="Butler M."/>
            <person name="Taiaroa G."/>
            <person name="Sumpter N."/>
            <person name="Poulter R."/>
        </authorList>
    </citation>
    <scope>NUCLEOTIDE SEQUENCE [LARGE SCALE GENOMIC DNA]</scope>
    <source>
        <strain evidence="1 4">MAFF212063</strain>
    </source>
</reference>
<reference evidence="2 5" key="2">
    <citation type="submission" date="2018-04" db="EMBL/GenBank/DDBJ databases">
        <title>Draft genome sequence of Pseudomonas syringae pv. actinidiae biovar 1 strains isolated from kiwifruit in Kagawa prefecture.</title>
        <authorList>
            <person name="Tabuchi M."/>
            <person name="Saito M."/>
            <person name="Fujiwara S."/>
            <person name="Sasa N."/>
            <person name="Akimitsu K."/>
            <person name="Gomi K."/>
            <person name="Konishi-Sugita S."/>
            <person name="Hamano K."/>
            <person name="Kataoka I."/>
        </authorList>
    </citation>
    <scope>NUCLEOTIDE SEQUENCE [LARGE SCALE GENOMIC DNA]</scope>
    <source>
        <strain evidence="2 5">MAFF212206</strain>
    </source>
</reference>
<dbReference type="RefSeq" id="WP_003383232.1">
    <property type="nucleotide sequence ID" value="NZ_AP019411.1"/>
</dbReference>
<dbReference type="EMBL" id="BGJZ01000059">
    <property type="protein sequence ID" value="GBH07805.1"/>
    <property type="molecule type" value="Genomic_DNA"/>
</dbReference>
<dbReference type="EMBL" id="CP024712">
    <property type="protein sequence ID" value="ATV19871.1"/>
    <property type="molecule type" value="Genomic_DNA"/>
</dbReference>
<reference evidence="3 6" key="3">
    <citation type="submission" date="2018-04" db="EMBL/GenBank/DDBJ databases">
        <title>Draft genome sequence of Pseudomonas syringae pv. actinidiae biovar 3 strains isolated from kiwifruit in Kagawa prefecture.</title>
        <authorList>
            <person name="Tabuchi M."/>
            <person name="Saito M."/>
            <person name="Fujiwara S."/>
            <person name="Sasa N."/>
            <person name="Akimitsu K."/>
            <person name="Gomi K."/>
            <person name="Konishi-Sugita S."/>
            <person name="Hamano K."/>
            <person name="Kataoka I."/>
        </authorList>
    </citation>
    <scope>NUCLEOTIDE SEQUENCE [LARGE SCALE GENOMIC DNA]</scope>
    <source>
        <strain evidence="3 6">MAFF212211</strain>
    </source>
</reference>
<proteinExistence type="predicted"/>
<evidence type="ECO:0000313" key="2">
    <source>
        <dbReference type="EMBL" id="GBH07805.1"/>
    </source>
</evidence>
<protein>
    <submittedName>
        <fullName evidence="2">Hydroxymethylpyrimidine pyrophosphatase and other HAD family phosphatase</fullName>
    </submittedName>
    <submittedName>
        <fullName evidence="1">Trehalose phosphatase</fullName>
    </submittedName>
</protein>
<dbReference type="Proteomes" id="UP000248291">
    <property type="component" value="Unassembled WGS sequence"/>
</dbReference>
<organism evidence="2 5">
    <name type="scientific">Pseudomonas syringae pv. actinidiae</name>
    <dbReference type="NCBI Taxonomy" id="103796"/>
    <lineage>
        <taxon>Bacteria</taxon>
        <taxon>Pseudomonadati</taxon>
        <taxon>Pseudomonadota</taxon>
        <taxon>Gammaproteobacteria</taxon>
        <taxon>Pseudomonadales</taxon>
        <taxon>Pseudomonadaceae</taxon>
        <taxon>Pseudomonas</taxon>
        <taxon>Pseudomonas syringae</taxon>
    </lineage>
</organism>
<evidence type="ECO:0000313" key="3">
    <source>
        <dbReference type="EMBL" id="GBH20169.1"/>
    </source>
</evidence>
<dbReference type="SUPFAM" id="SSF56784">
    <property type="entry name" value="HAD-like"/>
    <property type="match status" value="1"/>
</dbReference>
<dbReference type="Gene3D" id="3.40.50.1000">
    <property type="entry name" value="HAD superfamily/HAD-like"/>
    <property type="match status" value="1"/>
</dbReference>
<dbReference type="InterPro" id="IPR023214">
    <property type="entry name" value="HAD_sf"/>
</dbReference>
<evidence type="ECO:0000313" key="1">
    <source>
        <dbReference type="EMBL" id="ATV19871.1"/>
    </source>
</evidence>
<dbReference type="Proteomes" id="UP000230024">
    <property type="component" value="Chromosome"/>
</dbReference>
<dbReference type="AlphaFoldDB" id="A0A0K8M1W3"/>
<name>A0A0K8M1W3_PSESF</name>
<dbReference type="InterPro" id="IPR036412">
    <property type="entry name" value="HAD-like_sf"/>
</dbReference>